<comment type="cofactor">
    <cofactor evidence="8">
        <name>Mg(2+)</name>
        <dbReference type="ChEBI" id="CHEBI:18420"/>
    </cofactor>
</comment>
<dbReference type="InterPro" id="IPR029044">
    <property type="entry name" value="Nucleotide-diphossugar_trans"/>
</dbReference>
<dbReference type="EC" id="2.7.7.77" evidence="8"/>
<keyword evidence="3 8" id="KW-0479">Metal-binding</keyword>
<comment type="caution">
    <text evidence="8">Lacks conserved residue(s) required for the propagation of feature annotation.</text>
</comment>
<dbReference type="GO" id="GO:0061603">
    <property type="term" value="F:molybdenum cofactor guanylyltransferase activity"/>
    <property type="evidence" value="ECO:0007669"/>
    <property type="project" value="UniProtKB-EC"/>
</dbReference>
<evidence type="ECO:0000256" key="4">
    <source>
        <dbReference type="ARBA" id="ARBA00022741"/>
    </source>
</evidence>
<dbReference type="PANTHER" id="PTHR19136">
    <property type="entry name" value="MOLYBDENUM COFACTOR GUANYLYLTRANSFERASE"/>
    <property type="match status" value="1"/>
</dbReference>
<feature type="domain" description="MobA-like NTP transferase" evidence="9">
    <location>
        <begin position="10"/>
        <end position="172"/>
    </location>
</feature>
<protein>
    <recommendedName>
        <fullName evidence="8">Probable molybdenum cofactor guanylyltransferase</fullName>
        <shortName evidence="8">MoCo guanylyltransferase</shortName>
        <ecNumber evidence="8">2.7.7.77</ecNumber>
    </recommendedName>
    <alternativeName>
        <fullName evidence="8">GTP:molybdopterin guanylyltransferase</fullName>
    </alternativeName>
    <alternativeName>
        <fullName evidence="8">Mo-MPT guanylyltransferase</fullName>
    </alternativeName>
    <alternativeName>
        <fullName evidence="8">Molybdopterin guanylyltransferase</fullName>
    </alternativeName>
    <alternativeName>
        <fullName evidence="8">Molybdopterin-guanine dinucleotide synthase</fullName>
        <shortName evidence="8">MGD synthase</shortName>
    </alternativeName>
</protein>
<dbReference type="CDD" id="cd02503">
    <property type="entry name" value="MobA"/>
    <property type="match status" value="1"/>
</dbReference>
<keyword evidence="2 8" id="KW-0808">Transferase</keyword>
<dbReference type="GO" id="GO:0005737">
    <property type="term" value="C:cytoplasm"/>
    <property type="evidence" value="ECO:0007669"/>
    <property type="project" value="UniProtKB-SubCell"/>
</dbReference>
<dbReference type="HAMAP" id="MF_00316">
    <property type="entry name" value="MobA"/>
    <property type="match status" value="1"/>
</dbReference>
<evidence type="ECO:0000313" key="11">
    <source>
        <dbReference type="Proteomes" id="UP000182680"/>
    </source>
</evidence>
<comment type="function">
    <text evidence="8">Transfers a GMP moiety from GTP to Mo-molybdopterin (Mo-MPT) cofactor (Moco or molybdenum cofactor) to form Mo-molybdopterin guanine dinucleotide (Mo-MGD) cofactor.</text>
</comment>
<dbReference type="GO" id="GO:0046872">
    <property type="term" value="F:metal ion binding"/>
    <property type="evidence" value="ECO:0007669"/>
    <property type="project" value="UniProtKB-KW"/>
</dbReference>
<keyword evidence="5 8" id="KW-0460">Magnesium</keyword>
<dbReference type="Gene3D" id="3.90.550.10">
    <property type="entry name" value="Spore Coat Polysaccharide Biosynthesis Protein SpsA, Chain A"/>
    <property type="match status" value="1"/>
</dbReference>
<feature type="binding site" evidence="8">
    <location>
        <position position="111"/>
    </location>
    <ligand>
        <name>Mg(2+)</name>
        <dbReference type="ChEBI" id="CHEBI:18420"/>
    </ligand>
</feature>
<evidence type="ECO:0000256" key="3">
    <source>
        <dbReference type="ARBA" id="ARBA00022723"/>
    </source>
</evidence>
<evidence type="ECO:0000256" key="8">
    <source>
        <dbReference type="HAMAP-Rule" id="MF_00316"/>
    </source>
</evidence>
<evidence type="ECO:0000256" key="7">
    <source>
        <dbReference type="ARBA" id="ARBA00023150"/>
    </source>
</evidence>
<gene>
    <name evidence="8" type="primary">mobA</name>
    <name evidence="10" type="ORF">SAMN02910291_02049</name>
</gene>
<feature type="binding site" evidence="8">
    <location>
        <position position="111"/>
    </location>
    <ligand>
        <name>GTP</name>
        <dbReference type="ChEBI" id="CHEBI:37565"/>
    </ligand>
</feature>
<dbReference type="InterPro" id="IPR013482">
    <property type="entry name" value="Molybde_CF_guanTrfase"/>
</dbReference>
<keyword evidence="7 8" id="KW-0501">Molybdenum cofactor biosynthesis</keyword>
<dbReference type="AlphaFoldDB" id="A0AA94HUG6"/>
<organism evidence="10 11">
    <name type="scientific">Desulfovibrio desulfuricans</name>
    <dbReference type="NCBI Taxonomy" id="876"/>
    <lineage>
        <taxon>Bacteria</taxon>
        <taxon>Pseudomonadati</taxon>
        <taxon>Thermodesulfobacteriota</taxon>
        <taxon>Desulfovibrionia</taxon>
        <taxon>Desulfovibrionales</taxon>
        <taxon>Desulfovibrionaceae</taxon>
        <taxon>Desulfovibrio</taxon>
    </lineage>
</organism>
<comment type="subcellular location">
    <subcellularLocation>
        <location evidence="8">Cytoplasm</location>
    </subcellularLocation>
</comment>
<reference evidence="11" key="1">
    <citation type="submission" date="2016-11" db="EMBL/GenBank/DDBJ databases">
        <authorList>
            <person name="Jaros S."/>
            <person name="Januszkiewicz K."/>
            <person name="Wedrychowicz H."/>
        </authorList>
    </citation>
    <scope>NUCLEOTIDE SEQUENCE [LARGE SCALE GENOMIC DNA]</scope>
    <source>
        <strain evidence="11">DSM 7057</strain>
    </source>
</reference>
<feature type="binding site" evidence="8">
    <location>
        <begin position="13"/>
        <end position="15"/>
    </location>
    <ligand>
        <name>GTP</name>
        <dbReference type="ChEBI" id="CHEBI:37565"/>
    </ligand>
</feature>
<proteinExistence type="inferred from homology"/>
<dbReference type="GO" id="GO:0006777">
    <property type="term" value="P:Mo-molybdopterin cofactor biosynthetic process"/>
    <property type="evidence" value="ECO:0007669"/>
    <property type="project" value="UniProtKB-KW"/>
</dbReference>
<dbReference type="GO" id="GO:0005525">
    <property type="term" value="F:GTP binding"/>
    <property type="evidence" value="ECO:0007669"/>
    <property type="project" value="UniProtKB-UniRule"/>
</dbReference>
<comment type="domain">
    <text evidence="8">The N-terminal domain determines nucleotide recognition and specific binding, while the C-terminal domain determines the specific binding to the target protein.</text>
</comment>
<comment type="caution">
    <text evidence="10">The sequence shown here is derived from an EMBL/GenBank/DDBJ whole genome shotgun (WGS) entry which is preliminary data.</text>
</comment>
<evidence type="ECO:0000259" key="9">
    <source>
        <dbReference type="Pfam" id="PF12804"/>
    </source>
</evidence>
<comment type="catalytic activity">
    <reaction evidence="8">
        <text>Mo-molybdopterin + GTP + H(+) = Mo-molybdopterin guanine dinucleotide + diphosphate</text>
        <dbReference type="Rhea" id="RHEA:34243"/>
        <dbReference type="ChEBI" id="CHEBI:15378"/>
        <dbReference type="ChEBI" id="CHEBI:33019"/>
        <dbReference type="ChEBI" id="CHEBI:37565"/>
        <dbReference type="ChEBI" id="CHEBI:71302"/>
        <dbReference type="ChEBI" id="CHEBI:71310"/>
        <dbReference type="EC" id="2.7.7.77"/>
    </reaction>
</comment>
<keyword evidence="4 8" id="KW-0547">Nucleotide-binding</keyword>
<keyword evidence="1 8" id="KW-0963">Cytoplasm</keyword>
<evidence type="ECO:0000256" key="2">
    <source>
        <dbReference type="ARBA" id="ARBA00022679"/>
    </source>
</evidence>
<evidence type="ECO:0000256" key="1">
    <source>
        <dbReference type="ARBA" id="ARBA00022490"/>
    </source>
</evidence>
<comment type="similarity">
    <text evidence="8">Belongs to the MobA family.</text>
</comment>
<dbReference type="InterPro" id="IPR025877">
    <property type="entry name" value="MobA-like_NTP_Trfase"/>
</dbReference>
<accession>A0AA94HUG6</accession>
<keyword evidence="6 8" id="KW-0342">GTP-binding</keyword>
<name>A0AA94HUG6_DESDE</name>
<dbReference type="PANTHER" id="PTHR19136:SF81">
    <property type="entry name" value="MOLYBDENUM COFACTOR GUANYLYLTRANSFERASE"/>
    <property type="match status" value="1"/>
</dbReference>
<evidence type="ECO:0000256" key="6">
    <source>
        <dbReference type="ARBA" id="ARBA00023134"/>
    </source>
</evidence>
<dbReference type="RefSeq" id="WP_072312146.1">
    <property type="nucleotide sequence ID" value="NZ_FPIW01000041.1"/>
</dbReference>
<evidence type="ECO:0000256" key="5">
    <source>
        <dbReference type="ARBA" id="ARBA00022842"/>
    </source>
</evidence>
<evidence type="ECO:0000313" key="10">
    <source>
        <dbReference type="EMBL" id="SFW60227.1"/>
    </source>
</evidence>
<dbReference type="Proteomes" id="UP000182680">
    <property type="component" value="Unassembled WGS sequence"/>
</dbReference>
<dbReference type="EMBL" id="FPIW01000041">
    <property type="protein sequence ID" value="SFW60227.1"/>
    <property type="molecule type" value="Genomic_DNA"/>
</dbReference>
<feature type="binding site" evidence="8">
    <location>
        <position position="25"/>
    </location>
    <ligand>
        <name>GTP</name>
        <dbReference type="ChEBI" id="CHEBI:37565"/>
    </ligand>
</feature>
<feature type="binding site" evidence="8">
    <location>
        <position position="79"/>
    </location>
    <ligand>
        <name>GTP</name>
        <dbReference type="ChEBI" id="CHEBI:37565"/>
    </ligand>
</feature>
<dbReference type="SUPFAM" id="SSF53448">
    <property type="entry name" value="Nucleotide-diphospho-sugar transferases"/>
    <property type="match status" value="1"/>
</dbReference>
<dbReference type="Pfam" id="PF12804">
    <property type="entry name" value="NTP_transf_3"/>
    <property type="match status" value="1"/>
</dbReference>
<sequence>MKSEKGRVAGVVLAGGLSSRMGTDKARLRLPGVCDTAFDSSGAADMLFTAWTLVRSVLPFCLVSCRADAPRQGYDCVFDAMPGQGPAAGLQAALRRAGELGYTALLALSCDLPLMDALTLRRLLAARDAAPPQTLVTAYRARDTGRVESLTAVYEVAALPHFNAALARGERKLGLMVPGELRLFVDYGPEESEPFFNCNCPADLEQARILLAQKNARFTEKG</sequence>